<evidence type="ECO:0000313" key="3">
    <source>
        <dbReference type="Proteomes" id="UP001623660"/>
    </source>
</evidence>
<keyword evidence="2" id="KW-0167">Capsid protein</keyword>
<reference evidence="2 3" key="1">
    <citation type="submission" date="2024-11" db="EMBL/GenBank/DDBJ databases">
        <authorList>
            <person name="Heng Y.C."/>
            <person name="Lim A.C.H."/>
            <person name="Lee J.K.Y."/>
            <person name="Kittelmann S."/>
        </authorList>
    </citation>
    <scope>NUCLEOTIDE SEQUENCE [LARGE SCALE GENOMIC DNA]</scope>
    <source>
        <strain evidence="2 3">WILCCON 0269</strain>
    </source>
</reference>
<protein>
    <submittedName>
        <fullName evidence="2">CotS family spore coat protein</fullName>
    </submittedName>
</protein>
<dbReference type="InterPro" id="IPR011009">
    <property type="entry name" value="Kinase-like_dom_sf"/>
</dbReference>
<accession>A0ABW8SHW1</accession>
<dbReference type="SUPFAM" id="SSF56112">
    <property type="entry name" value="Protein kinase-like (PK-like)"/>
    <property type="match status" value="1"/>
</dbReference>
<evidence type="ECO:0000313" key="2">
    <source>
        <dbReference type="EMBL" id="MFL0195590.1"/>
    </source>
</evidence>
<comment type="caution">
    <text evidence="2">The sequence shown here is derived from an EMBL/GenBank/DDBJ whole genome shotgun (WGS) entry which is preliminary data.</text>
</comment>
<dbReference type="PANTHER" id="PTHR39179">
    <property type="entry name" value="SPORE COAT PROTEIN I"/>
    <property type="match status" value="1"/>
</dbReference>
<dbReference type="Proteomes" id="UP001623660">
    <property type="component" value="Unassembled WGS sequence"/>
</dbReference>
<keyword evidence="3" id="KW-1185">Reference proteome</keyword>
<dbReference type="EMBL" id="JBJHZX010000010">
    <property type="protein sequence ID" value="MFL0195590.1"/>
    <property type="molecule type" value="Genomic_DNA"/>
</dbReference>
<dbReference type="RefSeq" id="WP_406791706.1">
    <property type="nucleotide sequence ID" value="NZ_JBJHZX010000010.1"/>
</dbReference>
<dbReference type="NCBIfam" id="TIGR02906">
    <property type="entry name" value="spore_CotS"/>
    <property type="match status" value="1"/>
</dbReference>
<sequence length="335" mass="40406">MDILKVREYVEDAYNLHIEFIEKIKSIYKIHTKCNQYCLKVINYDYGHFLFIISAIKHLQNKKFRSIPKIIKTKNQKDYIKMENSYAYLCEWIASRQCNYDNTLDILVATSKLAELHKKSCSFQVTEDMNPRIGWLKWIDTFEVRRKEMLDFKRRILEKKFKGDFDILYLKSMDKEVKLAEEAIENLKKTRYVDNMKKEMKSKGFCHHDYANHNILIGNQGEVNIIDFDYCILDTHLHDLASLLIRRMKNGRWNVNNALFIIDTYNAINTVEKDDIPIILAFMKFPQDYWQIGIQCYWENQLWGEDFFIKKLKKTLKDREEKLEFIGEFKNWKYN</sequence>
<dbReference type="Pfam" id="PF01636">
    <property type="entry name" value="APH"/>
    <property type="match status" value="1"/>
</dbReference>
<dbReference type="InterPro" id="IPR002575">
    <property type="entry name" value="Aminoglycoside_PTrfase"/>
</dbReference>
<keyword evidence="2" id="KW-0946">Virion</keyword>
<gene>
    <name evidence="2" type="ORF">ACJDU8_08440</name>
</gene>
<name>A0ABW8SHW1_9CLOT</name>
<dbReference type="Gene3D" id="3.30.200.20">
    <property type="entry name" value="Phosphorylase Kinase, domain 1"/>
    <property type="match status" value="1"/>
</dbReference>
<feature type="domain" description="Aminoglycoside phosphotransferase" evidence="1">
    <location>
        <begin position="179"/>
        <end position="245"/>
    </location>
</feature>
<dbReference type="InterPro" id="IPR014255">
    <property type="entry name" value="Spore_coat_CotS"/>
</dbReference>
<dbReference type="PANTHER" id="PTHR39179:SF1">
    <property type="entry name" value="SPORE COAT PROTEIN I"/>
    <property type="match status" value="1"/>
</dbReference>
<dbReference type="InterPro" id="IPR047175">
    <property type="entry name" value="CotS-like"/>
</dbReference>
<organism evidence="2 3">
    <name type="scientific">Candidatus Clostridium eludens</name>
    <dbReference type="NCBI Taxonomy" id="3381663"/>
    <lineage>
        <taxon>Bacteria</taxon>
        <taxon>Bacillati</taxon>
        <taxon>Bacillota</taxon>
        <taxon>Clostridia</taxon>
        <taxon>Eubacteriales</taxon>
        <taxon>Clostridiaceae</taxon>
        <taxon>Clostridium</taxon>
    </lineage>
</organism>
<proteinExistence type="predicted"/>
<dbReference type="Gene3D" id="3.90.1200.10">
    <property type="match status" value="1"/>
</dbReference>
<evidence type="ECO:0000259" key="1">
    <source>
        <dbReference type="Pfam" id="PF01636"/>
    </source>
</evidence>